<evidence type="ECO:0000313" key="11">
    <source>
        <dbReference type="EMBL" id="TBL76540.1"/>
    </source>
</evidence>
<dbReference type="InterPro" id="IPR003439">
    <property type="entry name" value="ABC_transporter-like_ATP-bd"/>
</dbReference>
<dbReference type="SUPFAM" id="SSF52540">
    <property type="entry name" value="P-loop containing nucleoside triphosphate hydrolases"/>
    <property type="match status" value="2"/>
</dbReference>
<reference evidence="11 12" key="1">
    <citation type="submission" date="2019-02" db="EMBL/GenBank/DDBJ databases">
        <title>Paenibacillus sp. nov., isolated from surface-sterilized tissue of Thalictrum simplex L.</title>
        <authorList>
            <person name="Tuo L."/>
        </authorList>
    </citation>
    <scope>NUCLEOTIDE SEQUENCE [LARGE SCALE GENOMIC DNA]</scope>
    <source>
        <strain evidence="11 12">N2SHLJ1</strain>
    </source>
</reference>
<organism evidence="11 12">
    <name type="scientific">Paenibacillus thalictri</name>
    <dbReference type="NCBI Taxonomy" id="2527873"/>
    <lineage>
        <taxon>Bacteria</taxon>
        <taxon>Bacillati</taxon>
        <taxon>Bacillota</taxon>
        <taxon>Bacilli</taxon>
        <taxon>Bacillales</taxon>
        <taxon>Paenibacillaceae</taxon>
        <taxon>Paenibacillus</taxon>
    </lineage>
</organism>
<evidence type="ECO:0000259" key="10">
    <source>
        <dbReference type="PROSITE" id="PS50893"/>
    </source>
</evidence>
<dbReference type="OrthoDB" id="9766104at2"/>
<keyword evidence="9" id="KW-0472">Membrane</keyword>
<dbReference type="Gene3D" id="3.40.50.300">
    <property type="entry name" value="P-loop containing nucleotide triphosphate hydrolases"/>
    <property type="match status" value="2"/>
</dbReference>
<dbReference type="RefSeq" id="WP_131015014.1">
    <property type="nucleotide sequence ID" value="NZ_SIRE01000013.1"/>
</dbReference>
<evidence type="ECO:0000313" key="12">
    <source>
        <dbReference type="Proteomes" id="UP000293142"/>
    </source>
</evidence>
<dbReference type="InterPro" id="IPR017871">
    <property type="entry name" value="ABC_transporter-like_CS"/>
</dbReference>
<feature type="domain" description="ABC transporter" evidence="10">
    <location>
        <begin position="254"/>
        <end position="501"/>
    </location>
</feature>
<dbReference type="Pfam" id="PF00005">
    <property type="entry name" value="ABC_tran"/>
    <property type="match status" value="2"/>
</dbReference>
<feature type="domain" description="ABC transporter" evidence="10">
    <location>
        <begin position="5"/>
        <end position="244"/>
    </location>
</feature>
<dbReference type="EMBL" id="SIRE01000013">
    <property type="protein sequence ID" value="TBL76540.1"/>
    <property type="molecule type" value="Genomic_DNA"/>
</dbReference>
<evidence type="ECO:0000256" key="6">
    <source>
        <dbReference type="ARBA" id="ARBA00022741"/>
    </source>
</evidence>
<protein>
    <submittedName>
        <fullName evidence="11">Sugar ABC transporter ATP-binding protein</fullName>
    </submittedName>
</protein>
<dbReference type="InterPro" id="IPR027417">
    <property type="entry name" value="P-loop_NTPase"/>
</dbReference>
<proteinExistence type="predicted"/>
<dbReference type="SMART" id="SM00382">
    <property type="entry name" value="AAA"/>
    <property type="match status" value="2"/>
</dbReference>
<dbReference type="PANTHER" id="PTHR43790:SF3">
    <property type="entry name" value="D-ALLOSE IMPORT ATP-BINDING PROTEIN ALSA-RELATED"/>
    <property type="match status" value="1"/>
</dbReference>
<dbReference type="PROSITE" id="PS00211">
    <property type="entry name" value="ABC_TRANSPORTER_1"/>
    <property type="match status" value="2"/>
</dbReference>
<keyword evidence="12" id="KW-1185">Reference proteome</keyword>
<evidence type="ECO:0000256" key="4">
    <source>
        <dbReference type="ARBA" id="ARBA00022597"/>
    </source>
</evidence>
<comment type="caution">
    <text evidence="11">The sequence shown here is derived from an EMBL/GenBank/DDBJ whole genome shotgun (WGS) entry which is preliminary data.</text>
</comment>
<dbReference type="PANTHER" id="PTHR43790">
    <property type="entry name" value="CARBOHYDRATE TRANSPORT ATP-BINDING PROTEIN MG119-RELATED"/>
    <property type="match status" value="1"/>
</dbReference>
<sequence length="503" mass="56085">MAAILEYKDVCKSFFGIPVLKNVNFSLEQGKVLGLVGENGAGKSTLMNILGGVLPYDKGQVLLDNQLYAPQNPIDAYKAKIAFIHQELNLFSNLTIAENIFISEFPQKRFMGLPVIDRKWIRQRCEEILQMIQLPVSPDTPVEKLSQGERQLVEIAKAISQEARIIIFDEPTTSLTAREAEKLFAMIETLKRQGISMIYISHILQDIYRLCDEIVVLRDGEVVRQDSSRDIPMDQMITAMVGRQMNQLYPQRNSKTGDMLLEVKGLSQEGIVENIHLGLRAGEVVGISGLMGSGRSELARILFGLDPYGAGEVRYKGKPLKKLTPRLCIEMGMAFLTENRREEGLLMENSIADNLSLVALPKFAGGIWKFIRKTPLWKKVQTTAGMIRIASVNPEIQEVRTLSGGNQQKVVIGKWVINDPSVFILDEPTRGIDVGAKYDVYTIINQLAEKGAGILMISSELEELIGMCDRILVMNSGEITANVQREHFDRETILKYALGGASV</sequence>
<evidence type="ECO:0000256" key="8">
    <source>
        <dbReference type="ARBA" id="ARBA00022967"/>
    </source>
</evidence>
<name>A0A4Q9DMH3_9BACL</name>
<evidence type="ECO:0000256" key="1">
    <source>
        <dbReference type="ARBA" id="ARBA00004202"/>
    </source>
</evidence>
<keyword evidence="4" id="KW-0762">Sugar transport</keyword>
<dbReference type="GO" id="GO:0005524">
    <property type="term" value="F:ATP binding"/>
    <property type="evidence" value="ECO:0007669"/>
    <property type="project" value="UniProtKB-KW"/>
</dbReference>
<keyword evidence="3" id="KW-1003">Cell membrane</keyword>
<evidence type="ECO:0000256" key="5">
    <source>
        <dbReference type="ARBA" id="ARBA00022737"/>
    </source>
</evidence>
<dbReference type="GO" id="GO:0005886">
    <property type="term" value="C:plasma membrane"/>
    <property type="evidence" value="ECO:0007669"/>
    <property type="project" value="UniProtKB-SubCell"/>
</dbReference>
<dbReference type="FunFam" id="3.40.50.300:FF:000127">
    <property type="entry name" value="Ribose import ATP-binding protein RbsA"/>
    <property type="match status" value="1"/>
</dbReference>
<keyword evidence="8" id="KW-1278">Translocase</keyword>
<evidence type="ECO:0000256" key="2">
    <source>
        <dbReference type="ARBA" id="ARBA00022448"/>
    </source>
</evidence>
<evidence type="ECO:0000256" key="7">
    <source>
        <dbReference type="ARBA" id="ARBA00022840"/>
    </source>
</evidence>
<keyword evidence="6" id="KW-0547">Nucleotide-binding</keyword>
<keyword evidence="5" id="KW-0677">Repeat</keyword>
<gene>
    <name evidence="11" type="ORF">EYB31_19105</name>
</gene>
<dbReference type="GO" id="GO:0016887">
    <property type="term" value="F:ATP hydrolysis activity"/>
    <property type="evidence" value="ECO:0007669"/>
    <property type="project" value="InterPro"/>
</dbReference>
<evidence type="ECO:0000256" key="3">
    <source>
        <dbReference type="ARBA" id="ARBA00022475"/>
    </source>
</evidence>
<keyword evidence="7 11" id="KW-0067">ATP-binding</keyword>
<comment type="subcellular location">
    <subcellularLocation>
        <location evidence="1">Cell membrane</location>
        <topology evidence="1">Peripheral membrane protein</topology>
    </subcellularLocation>
</comment>
<dbReference type="InterPro" id="IPR050107">
    <property type="entry name" value="ABC_carbohydrate_import_ATPase"/>
</dbReference>
<dbReference type="CDD" id="cd03216">
    <property type="entry name" value="ABC_Carb_Monos_I"/>
    <property type="match status" value="1"/>
</dbReference>
<dbReference type="InterPro" id="IPR003593">
    <property type="entry name" value="AAA+_ATPase"/>
</dbReference>
<dbReference type="Proteomes" id="UP000293142">
    <property type="component" value="Unassembled WGS sequence"/>
</dbReference>
<evidence type="ECO:0000256" key="9">
    <source>
        <dbReference type="ARBA" id="ARBA00023136"/>
    </source>
</evidence>
<dbReference type="CDD" id="cd03215">
    <property type="entry name" value="ABC_Carb_Monos_II"/>
    <property type="match status" value="1"/>
</dbReference>
<dbReference type="AlphaFoldDB" id="A0A4Q9DMH3"/>
<dbReference type="PROSITE" id="PS50893">
    <property type="entry name" value="ABC_TRANSPORTER_2"/>
    <property type="match status" value="2"/>
</dbReference>
<keyword evidence="2" id="KW-0813">Transport</keyword>
<accession>A0A4Q9DMH3</accession>